<dbReference type="EMBL" id="HADY01011045">
    <property type="protein sequence ID" value="SBP49530.1"/>
    <property type="molecule type" value="Transcribed_RNA"/>
</dbReference>
<feature type="compositionally biased region" description="Basic and acidic residues" evidence="1">
    <location>
        <begin position="39"/>
        <end position="49"/>
    </location>
</feature>
<dbReference type="AlphaFoldDB" id="A0A1A8A5R9"/>
<sequence>GRAADKLQVPDQKIKLNYTNVICVKQETKDVLRQMLRFKKSDNNRRSEAQHQSPVGRNDSVRMLRHHGCRRKEDEEAPEKLIGGDGDRCRLLTTEL</sequence>
<protein>
    <submittedName>
        <fullName evidence="2">Ribosome recycling factor protein</fullName>
    </submittedName>
</protein>
<accession>A0A1A8A5R9</accession>
<reference evidence="2" key="1">
    <citation type="submission" date="2016-05" db="EMBL/GenBank/DDBJ databases">
        <authorList>
            <person name="Lavstsen T."/>
            <person name="Jespersen J.S."/>
        </authorList>
    </citation>
    <scope>NUCLEOTIDE SEQUENCE</scope>
    <source>
        <tissue evidence="2">Brain</tissue>
    </source>
</reference>
<organism evidence="2">
    <name type="scientific">Nothobranchius furzeri</name>
    <name type="common">Turquoise killifish</name>
    <dbReference type="NCBI Taxonomy" id="105023"/>
    <lineage>
        <taxon>Eukaryota</taxon>
        <taxon>Metazoa</taxon>
        <taxon>Chordata</taxon>
        <taxon>Craniata</taxon>
        <taxon>Vertebrata</taxon>
        <taxon>Euteleostomi</taxon>
        <taxon>Actinopterygii</taxon>
        <taxon>Neopterygii</taxon>
        <taxon>Teleostei</taxon>
        <taxon>Neoteleostei</taxon>
        <taxon>Acanthomorphata</taxon>
        <taxon>Ovalentaria</taxon>
        <taxon>Atherinomorphae</taxon>
        <taxon>Cyprinodontiformes</taxon>
        <taxon>Nothobranchiidae</taxon>
        <taxon>Nothobranchius</taxon>
    </lineage>
</organism>
<reference evidence="2" key="2">
    <citation type="submission" date="2016-06" db="EMBL/GenBank/DDBJ databases">
        <title>The genome of a short-lived fish provides insights into sex chromosome evolution and the genetic control of aging.</title>
        <authorList>
            <person name="Reichwald K."/>
            <person name="Felder M."/>
            <person name="Petzold A."/>
            <person name="Koch P."/>
            <person name="Groth M."/>
            <person name="Platzer M."/>
        </authorList>
    </citation>
    <scope>NUCLEOTIDE SEQUENCE</scope>
    <source>
        <tissue evidence="2">Brain</tissue>
    </source>
</reference>
<feature type="non-terminal residue" evidence="2">
    <location>
        <position position="1"/>
    </location>
</feature>
<feature type="region of interest" description="Disordered" evidence="1">
    <location>
        <begin position="38"/>
        <end position="61"/>
    </location>
</feature>
<proteinExistence type="predicted"/>
<gene>
    <name evidence="2" type="primary">TGFOU_216530</name>
</gene>
<name>A0A1A8A5R9_NOTFU</name>
<evidence type="ECO:0000313" key="2">
    <source>
        <dbReference type="EMBL" id="SBP49530.1"/>
    </source>
</evidence>
<feature type="non-terminal residue" evidence="2">
    <location>
        <position position="96"/>
    </location>
</feature>
<evidence type="ECO:0000256" key="1">
    <source>
        <dbReference type="SAM" id="MobiDB-lite"/>
    </source>
</evidence>